<dbReference type="PANTHER" id="PTHR45527">
    <property type="entry name" value="NONRIBOSOMAL PEPTIDE SYNTHETASE"/>
    <property type="match status" value="1"/>
</dbReference>
<dbReference type="CDD" id="cd05918">
    <property type="entry name" value="A_NRPS_SidN3_like"/>
    <property type="match status" value="1"/>
</dbReference>
<dbReference type="OrthoDB" id="416786at2759"/>
<comment type="similarity">
    <text evidence="4">Belongs to the NRP synthetase family.</text>
</comment>
<keyword evidence="8" id="KW-1185">Reference proteome</keyword>
<dbReference type="Gene3D" id="3.30.559.10">
    <property type="entry name" value="Chloramphenicol acetyltransferase-like domain"/>
    <property type="match status" value="2"/>
</dbReference>
<dbReference type="SUPFAM" id="SSF56801">
    <property type="entry name" value="Acetyl-CoA synthetase-like"/>
    <property type="match status" value="1"/>
</dbReference>
<dbReference type="InterPro" id="IPR045851">
    <property type="entry name" value="AMP-bd_C_sf"/>
</dbReference>
<gene>
    <name evidence="7" type="ORF">ASPACDRAFT_115976</name>
</gene>
<dbReference type="Gene3D" id="2.30.38.10">
    <property type="entry name" value="Luciferase, Domain 3"/>
    <property type="match status" value="1"/>
</dbReference>
<dbReference type="Pfam" id="PF00668">
    <property type="entry name" value="Condensation"/>
    <property type="match status" value="2"/>
</dbReference>
<dbReference type="InterPro" id="IPR023213">
    <property type="entry name" value="CAT-like_dom_sf"/>
</dbReference>
<dbReference type="Gene3D" id="3.40.50.980">
    <property type="match status" value="2"/>
</dbReference>
<dbReference type="SUPFAM" id="SSF47336">
    <property type="entry name" value="ACP-like"/>
    <property type="match status" value="2"/>
</dbReference>
<dbReference type="CDD" id="cd19545">
    <property type="entry name" value="FUM14_C_NRPS-like"/>
    <property type="match status" value="1"/>
</dbReference>
<evidence type="ECO:0000259" key="6">
    <source>
        <dbReference type="PROSITE" id="PS50075"/>
    </source>
</evidence>
<dbReference type="InterPro" id="IPR000873">
    <property type="entry name" value="AMP-dep_synth/lig_dom"/>
</dbReference>
<evidence type="ECO:0000256" key="2">
    <source>
        <dbReference type="ARBA" id="ARBA00022553"/>
    </source>
</evidence>
<dbReference type="Pfam" id="PF00550">
    <property type="entry name" value="PP-binding"/>
    <property type="match status" value="2"/>
</dbReference>
<dbReference type="FunFam" id="3.30.300.30:FF:000015">
    <property type="entry name" value="Nonribosomal peptide synthase SidD"/>
    <property type="match status" value="1"/>
</dbReference>
<evidence type="ECO:0000313" key="8">
    <source>
        <dbReference type="Proteomes" id="UP000184546"/>
    </source>
</evidence>
<dbReference type="SMART" id="SM00823">
    <property type="entry name" value="PKS_PP"/>
    <property type="match status" value="2"/>
</dbReference>
<dbReference type="STRING" id="690307.A0A1L9WZL9"/>
<dbReference type="Pfam" id="PF00501">
    <property type="entry name" value="AMP-binding"/>
    <property type="match status" value="1"/>
</dbReference>
<dbReference type="InterPro" id="IPR020845">
    <property type="entry name" value="AMP-binding_CS"/>
</dbReference>
<dbReference type="InterPro" id="IPR009081">
    <property type="entry name" value="PP-bd_ACP"/>
</dbReference>
<keyword evidence="3" id="KW-0436">Ligase</keyword>
<dbReference type="GO" id="GO:0016874">
    <property type="term" value="F:ligase activity"/>
    <property type="evidence" value="ECO:0007669"/>
    <property type="project" value="UniProtKB-KW"/>
</dbReference>
<dbReference type="VEuPathDB" id="FungiDB:ASPACDRAFT_115976"/>
<feature type="domain" description="Carrier" evidence="6">
    <location>
        <begin position="1439"/>
        <end position="1515"/>
    </location>
</feature>
<dbReference type="GO" id="GO:0044550">
    <property type="term" value="P:secondary metabolite biosynthetic process"/>
    <property type="evidence" value="ECO:0007669"/>
    <property type="project" value="TreeGrafter"/>
</dbReference>
<evidence type="ECO:0000256" key="5">
    <source>
        <dbReference type="SAM" id="MobiDB-lite"/>
    </source>
</evidence>
<dbReference type="Gene3D" id="1.10.1200.10">
    <property type="entry name" value="ACP-like"/>
    <property type="match status" value="2"/>
</dbReference>
<reference evidence="8" key="1">
    <citation type="journal article" date="2017" name="Genome Biol.">
        <title>Comparative genomics reveals high biological diversity and specific adaptations in the industrially and medically important fungal genus Aspergillus.</title>
        <authorList>
            <person name="de Vries R.P."/>
            <person name="Riley R."/>
            <person name="Wiebenga A."/>
            <person name="Aguilar-Osorio G."/>
            <person name="Amillis S."/>
            <person name="Uchima C.A."/>
            <person name="Anderluh G."/>
            <person name="Asadollahi M."/>
            <person name="Askin M."/>
            <person name="Barry K."/>
            <person name="Battaglia E."/>
            <person name="Bayram O."/>
            <person name="Benocci T."/>
            <person name="Braus-Stromeyer S.A."/>
            <person name="Caldana C."/>
            <person name="Canovas D."/>
            <person name="Cerqueira G.C."/>
            <person name="Chen F."/>
            <person name="Chen W."/>
            <person name="Choi C."/>
            <person name="Clum A."/>
            <person name="Dos Santos R.A."/>
            <person name="Damasio A.R."/>
            <person name="Diallinas G."/>
            <person name="Emri T."/>
            <person name="Fekete E."/>
            <person name="Flipphi M."/>
            <person name="Freyberg S."/>
            <person name="Gallo A."/>
            <person name="Gournas C."/>
            <person name="Habgood R."/>
            <person name="Hainaut M."/>
            <person name="Harispe M.L."/>
            <person name="Henrissat B."/>
            <person name="Hilden K.S."/>
            <person name="Hope R."/>
            <person name="Hossain A."/>
            <person name="Karabika E."/>
            <person name="Karaffa L."/>
            <person name="Karanyi Z."/>
            <person name="Krasevec N."/>
            <person name="Kuo A."/>
            <person name="Kusch H."/>
            <person name="LaButti K."/>
            <person name="Lagendijk E.L."/>
            <person name="Lapidus A."/>
            <person name="Levasseur A."/>
            <person name="Lindquist E."/>
            <person name="Lipzen A."/>
            <person name="Logrieco A.F."/>
            <person name="MacCabe A."/>
            <person name="Maekelae M.R."/>
            <person name="Malavazi I."/>
            <person name="Melin P."/>
            <person name="Meyer V."/>
            <person name="Mielnichuk N."/>
            <person name="Miskei M."/>
            <person name="Molnar A.P."/>
            <person name="Mule G."/>
            <person name="Ngan C.Y."/>
            <person name="Orejas M."/>
            <person name="Orosz E."/>
            <person name="Ouedraogo J.P."/>
            <person name="Overkamp K.M."/>
            <person name="Park H.-S."/>
            <person name="Perrone G."/>
            <person name="Piumi F."/>
            <person name="Punt P.J."/>
            <person name="Ram A.F."/>
            <person name="Ramon A."/>
            <person name="Rauscher S."/>
            <person name="Record E."/>
            <person name="Riano-Pachon D.M."/>
            <person name="Robert V."/>
            <person name="Roehrig J."/>
            <person name="Ruller R."/>
            <person name="Salamov A."/>
            <person name="Salih N.S."/>
            <person name="Samson R.A."/>
            <person name="Sandor E."/>
            <person name="Sanguinetti M."/>
            <person name="Schuetze T."/>
            <person name="Sepcic K."/>
            <person name="Shelest E."/>
            <person name="Sherlock G."/>
            <person name="Sophianopoulou V."/>
            <person name="Squina F.M."/>
            <person name="Sun H."/>
            <person name="Susca A."/>
            <person name="Todd R.B."/>
            <person name="Tsang A."/>
            <person name="Unkles S.E."/>
            <person name="van de Wiele N."/>
            <person name="van Rossen-Uffink D."/>
            <person name="Oliveira J.V."/>
            <person name="Vesth T.C."/>
            <person name="Visser J."/>
            <person name="Yu J.-H."/>
            <person name="Zhou M."/>
            <person name="Andersen M.R."/>
            <person name="Archer D.B."/>
            <person name="Baker S.E."/>
            <person name="Benoit I."/>
            <person name="Brakhage A.A."/>
            <person name="Braus G.H."/>
            <person name="Fischer R."/>
            <person name="Frisvad J.C."/>
            <person name="Goldman G.H."/>
            <person name="Houbraken J."/>
            <person name="Oakley B."/>
            <person name="Pocsi I."/>
            <person name="Scazzocchio C."/>
            <person name="Seiboth B."/>
            <person name="vanKuyk P.A."/>
            <person name="Wortman J."/>
            <person name="Dyer P.S."/>
            <person name="Grigoriev I.V."/>
        </authorList>
    </citation>
    <scope>NUCLEOTIDE SEQUENCE [LARGE SCALE GENOMIC DNA]</scope>
    <source>
        <strain evidence="8">ATCC 16872 / CBS 172.66 / WB 5094</strain>
    </source>
</reference>
<dbReference type="RefSeq" id="XP_020057667.1">
    <property type="nucleotide sequence ID" value="XM_020195950.1"/>
</dbReference>
<dbReference type="InterPro" id="IPR020806">
    <property type="entry name" value="PKS_PP-bd"/>
</dbReference>
<sequence>MSSPDIDSCLFPCIASSTSLLPDEAIVFWDKFEWEVTISDGSLLQSLMHSWAIVLAKYIDSDTLRFGALSGSTGKQTCDDISVEEYEAYVNSAGHLSDAVSLIRRKKCRTHEWNCRDRINTCVATDLHSGWLNDWKSSSNHSIQLLLAATQQEWPCISLYGKAGLVDRSSIRYLSTVLQHILQSTLERPQELLQSFTLTPDNHYRQIRDWNKHILEEPFAQCIHDIIQDKCIESPDAEAVNAWDGAMNYASLSQESAKVMKLLRRQGAGPEAIVPLLFEKSKWTIVAMLGVLKAGAAFVLLEPSHPLERLQSICQDVSAQVLLTSELHKNVGLQLADNVISVPSDIENGALCRGKVSPSQVQAKPGNAAYVAFTSGSTGKPKGVVVEHGSFCTNAMVSSEAQNLNGSSRVLQFASYAFDVSIHESLVPLMLGGCVCIPSASDRVDRLEYTILQLRVNWMELTPSVARLLSPQQIPAVKTLVVGGESISPSEVARWAPYLRLAVAYGPAECTVVSLVHPNFTKAADPFSIGWACGGSVWVVEPEDHNKLVPIGAVGELVIGGPIVSRGYLHRPEQTAAAFIQDPHWHRTKNSRFYKTGDLVRQRTDGSVSFLGRKDTQVKLRGQRIELGEIEHQAAEFFPGAAIAVEVGKLYHGNSSLVMFVEWSSSKQEKRCKDKDSCRVTHKECHRFWPRALRAKTGLAQILPSYMVPDLMMPLCAIPLSPTGKVDRKALRSMISSWSREEIRKHQPTASSLSSKERHHDPAAPEATQQMIEMVARVLSLNESDINEHDNFFQLGGDSISAMMLAQESESIPSLHFTVADIFQSVDISELARRAHTNTLEKNPRECSIPNHILPFSLLSPGKVDAYIQIAAEHSGVDASQIEDIYPCSPLQERLMARTAKQPGAFQGRFTFKLSRGLNKDRLRWAWNRAANSLPILRTRIIHAWQLGAENLLQVVVRDKDIEWIEAGTRSGSEVKRSMSFGSPLIYLVASRARPNPTLTVVIHHSLFDLVVFQQILTTVETAYRGEALLSQPFVPFIKYLGDLNVPQASDFWKREFAGLNALPLLSNKNSTRSKHPAISWTRRRSRLPDPSQLGTTTTSLIRLAWAMVLSQYTGSSDVVFGVTVMGRSMPGTVDVKGPTIATYPLRFTLHGDRSVSRTLRCIHDWAMSIAPFEQTGIQRIRQCGREAAIACEFQSMLIVQPPLEKTPLGRKGTSQLMTLDETGAWKRKSYTSFSTQALSVVCEPSADNLETTAYFDRNLIKSHQATDMLRSMNRILRLLVRYPDAPLRRLLKKCPPTCALTDNRHESVSLACLEKAASGYLGPGIPVIADWITPRASQVPSLALFVGVVSSDTLSDDCPVLGKVEEPLRTRIIQLMRELQERLLGKTVRCCCVPVSLRYKPSVTRLLLDRASALEAAAKLTWASLISWQSSQNSIASEDLLPVEEGLRRALATVLQLKPREIGVEDDLVSLGCDSLVVMQFAAQCNLDGIQVTVADIFQAKSLRSLALIVKGRPVQDFQSKALARFSLLKPTHESQKSFEQDIFTTVDSGELGKAIEDAFPCTPSHLGLLSELGNCQSHTVWEVGGPDERINPKHLAESWSKLVEHHAALRTLLLPSLSNPARMYHVVLKKSLDAVEILTDIDGASILEIARRPRLSSCNREGLPYKFTVFQSTSGRVLCKLEGRYAFLDATSVIILLTDLRRSLQGIPLSGSTVNSYSSWVSYQQSWAKDSSNLQFWDQYLANLHPCILTGAVAHDRSAVLPHSQNHERKVAENGCCRQMRSHHQTLVQDSRPLRGWCDQRGVTFTNVIQVAWALVLSEQTGREDVCFGALVSGRDAPVPHIGNMLGSLFNVLACRITVQSEPDHHVLNHVLQANHRSIRERASHQFCSLSEVTRRVLGKKEFGAPSSLFNTCLSVEQPLTDQTGPMDGFFRVLETVEETEYDMVVAATVLSDRIEAQLMFWDSFCDASRAADLGQALARAVERIMACDKMEVGA</sequence>
<dbReference type="GO" id="GO:0005737">
    <property type="term" value="C:cytoplasm"/>
    <property type="evidence" value="ECO:0007669"/>
    <property type="project" value="TreeGrafter"/>
</dbReference>
<evidence type="ECO:0000256" key="3">
    <source>
        <dbReference type="ARBA" id="ARBA00022598"/>
    </source>
</evidence>
<feature type="domain" description="Carrier" evidence="6">
    <location>
        <begin position="762"/>
        <end position="839"/>
    </location>
</feature>
<dbReference type="GO" id="GO:1904091">
    <property type="term" value="F:non-ribosomal peptide synthetase activity"/>
    <property type="evidence" value="ECO:0007669"/>
    <property type="project" value="UniProtKB-ARBA"/>
</dbReference>
<dbReference type="EMBL" id="KV878974">
    <property type="protein sequence ID" value="OJK01328.1"/>
    <property type="molecule type" value="Genomic_DNA"/>
</dbReference>
<dbReference type="Proteomes" id="UP000184546">
    <property type="component" value="Unassembled WGS sequence"/>
</dbReference>
<dbReference type="InterPro" id="IPR001242">
    <property type="entry name" value="Condensation_dom"/>
</dbReference>
<dbReference type="InterPro" id="IPR036736">
    <property type="entry name" value="ACP-like_sf"/>
</dbReference>
<organism evidence="7 8">
    <name type="scientific">Aspergillus aculeatus (strain ATCC 16872 / CBS 172.66 / WB 5094)</name>
    <dbReference type="NCBI Taxonomy" id="690307"/>
    <lineage>
        <taxon>Eukaryota</taxon>
        <taxon>Fungi</taxon>
        <taxon>Dikarya</taxon>
        <taxon>Ascomycota</taxon>
        <taxon>Pezizomycotina</taxon>
        <taxon>Eurotiomycetes</taxon>
        <taxon>Eurotiomycetidae</taxon>
        <taxon>Eurotiales</taxon>
        <taxon>Aspergillaceae</taxon>
        <taxon>Aspergillus</taxon>
        <taxon>Aspergillus subgen. Circumdati</taxon>
    </lineage>
</organism>
<dbReference type="Gene3D" id="3.30.559.30">
    <property type="entry name" value="Nonribosomal peptide synthetase, condensation domain"/>
    <property type="match status" value="2"/>
</dbReference>
<dbReference type="PROSITE" id="PS50075">
    <property type="entry name" value="CARRIER"/>
    <property type="match status" value="2"/>
</dbReference>
<dbReference type="PROSITE" id="PS00455">
    <property type="entry name" value="AMP_BINDING"/>
    <property type="match status" value="1"/>
</dbReference>
<evidence type="ECO:0000313" key="7">
    <source>
        <dbReference type="EMBL" id="OJK01328.1"/>
    </source>
</evidence>
<dbReference type="GeneID" id="30969764"/>
<protein>
    <recommendedName>
        <fullName evidence="6">Carrier domain-containing protein</fullName>
    </recommendedName>
</protein>
<dbReference type="NCBIfam" id="TIGR01733">
    <property type="entry name" value="AA-adenyl-dom"/>
    <property type="match status" value="1"/>
</dbReference>
<dbReference type="Gene3D" id="3.30.300.30">
    <property type="match status" value="1"/>
</dbReference>
<proteinExistence type="inferred from homology"/>
<dbReference type="GO" id="GO:0043041">
    <property type="term" value="P:amino acid activation for nonribosomal peptide biosynthetic process"/>
    <property type="evidence" value="ECO:0007669"/>
    <property type="project" value="TreeGrafter"/>
</dbReference>
<keyword evidence="1" id="KW-0596">Phosphopantetheine</keyword>
<evidence type="ECO:0000256" key="4">
    <source>
        <dbReference type="ARBA" id="ARBA00029454"/>
    </source>
</evidence>
<dbReference type="GO" id="GO:0031177">
    <property type="term" value="F:phosphopantetheine binding"/>
    <property type="evidence" value="ECO:0007669"/>
    <property type="project" value="InterPro"/>
</dbReference>
<dbReference type="SUPFAM" id="SSF52777">
    <property type="entry name" value="CoA-dependent acyltransferases"/>
    <property type="match status" value="4"/>
</dbReference>
<dbReference type="OMA" id="YTIWEVT"/>
<dbReference type="PANTHER" id="PTHR45527:SF1">
    <property type="entry name" value="FATTY ACID SYNTHASE"/>
    <property type="match status" value="1"/>
</dbReference>
<dbReference type="FunFam" id="3.40.50.12780:FF:000014">
    <property type="entry name" value="Nonribosomal peptide synthetase 1"/>
    <property type="match status" value="1"/>
</dbReference>
<accession>A0A1L9WZL9</accession>
<evidence type="ECO:0000256" key="1">
    <source>
        <dbReference type="ARBA" id="ARBA00022450"/>
    </source>
</evidence>
<dbReference type="InterPro" id="IPR010071">
    <property type="entry name" value="AA_adenyl_dom"/>
</dbReference>
<feature type="region of interest" description="Disordered" evidence="5">
    <location>
        <begin position="740"/>
        <end position="765"/>
    </location>
</feature>
<name>A0A1L9WZL9_ASPA1</name>
<keyword evidence="2" id="KW-0597">Phosphoprotein</keyword>